<gene>
    <name evidence="1" type="ORF">PV06_00578</name>
</gene>
<accession>A0A0D2EJ29</accession>
<organism evidence="1 2">
    <name type="scientific">Exophiala oligosperma</name>
    <dbReference type="NCBI Taxonomy" id="215243"/>
    <lineage>
        <taxon>Eukaryota</taxon>
        <taxon>Fungi</taxon>
        <taxon>Dikarya</taxon>
        <taxon>Ascomycota</taxon>
        <taxon>Pezizomycotina</taxon>
        <taxon>Eurotiomycetes</taxon>
        <taxon>Chaetothyriomycetidae</taxon>
        <taxon>Chaetothyriales</taxon>
        <taxon>Herpotrichiellaceae</taxon>
        <taxon>Exophiala</taxon>
    </lineage>
</organism>
<protein>
    <submittedName>
        <fullName evidence="1">Uncharacterized protein</fullName>
    </submittedName>
</protein>
<evidence type="ECO:0000313" key="1">
    <source>
        <dbReference type="EMBL" id="KIW47929.1"/>
    </source>
</evidence>
<keyword evidence="2" id="KW-1185">Reference proteome</keyword>
<dbReference type="RefSeq" id="XP_016268145.1">
    <property type="nucleotide sequence ID" value="XM_016401092.1"/>
</dbReference>
<dbReference type="AlphaFoldDB" id="A0A0D2EJ29"/>
<dbReference type="Proteomes" id="UP000053342">
    <property type="component" value="Unassembled WGS sequence"/>
</dbReference>
<sequence length="139" mass="15298">MKEVVPPNCPGSRSIAAEPRPGDVACIFASAGISGPFPRTRTRPCSLFFVSVREKKARSIQEASVISTSESDRGLREATIDMKSVNLSRRKGNIASRSCQRQPRKPILSTTDSDSWQTLQLVTCIRTVQSNEYLGRRSA</sequence>
<dbReference type="EMBL" id="KN847332">
    <property type="protein sequence ID" value="KIW47929.1"/>
    <property type="molecule type" value="Genomic_DNA"/>
</dbReference>
<dbReference type="GeneID" id="27352652"/>
<name>A0A0D2EJ29_9EURO</name>
<evidence type="ECO:0000313" key="2">
    <source>
        <dbReference type="Proteomes" id="UP000053342"/>
    </source>
</evidence>
<reference evidence="1 2" key="1">
    <citation type="submission" date="2015-01" db="EMBL/GenBank/DDBJ databases">
        <title>The Genome Sequence of Exophiala oligosperma CBS72588.</title>
        <authorList>
            <consortium name="The Broad Institute Genomics Platform"/>
            <person name="Cuomo C."/>
            <person name="de Hoog S."/>
            <person name="Gorbushina A."/>
            <person name="Stielow B."/>
            <person name="Teixiera M."/>
            <person name="Abouelleil A."/>
            <person name="Chapman S.B."/>
            <person name="Priest M."/>
            <person name="Young S.K."/>
            <person name="Wortman J."/>
            <person name="Nusbaum C."/>
            <person name="Birren B."/>
        </authorList>
    </citation>
    <scope>NUCLEOTIDE SEQUENCE [LARGE SCALE GENOMIC DNA]</scope>
    <source>
        <strain evidence="1 2">CBS 72588</strain>
    </source>
</reference>
<proteinExistence type="predicted"/>
<dbReference type="HOGENOM" id="CLU_1845118_0_0_1"/>
<dbReference type="VEuPathDB" id="FungiDB:PV06_00578"/>